<dbReference type="PIRSF" id="PIRSF000097">
    <property type="entry name" value="AKR"/>
    <property type="match status" value="1"/>
</dbReference>
<protein>
    <recommendedName>
        <fullName evidence="7">NADP-dependent oxidoreductase domain-containing protein</fullName>
    </recommendedName>
</protein>
<dbReference type="Proteomes" id="UP001214628">
    <property type="component" value="Chromosome 5"/>
</dbReference>
<dbReference type="Pfam" id="PF00248">
    <property type="entry name" value="Aldo_ket_red"/>
    <property type="match status" value="1"/>
</dbReference>
<accession>A0AAF0JLY0</accession>
<gene>
    <name evidence="8" type="ORF">MPSI1_003264</name>
</gene>
<dbReference type="InterPro" id="IPR018170">
    <property type="entry name" value="Aldo/ket_reductase_CS"/>
</dbReference>
<evidence type="ECO:0000313" key="9">
    <source>
        <dbReference type="Proteomes" id="UP001214628"/>
    </source>
</evidence>
<evidence type="ECO:0000256" key="2">
    <source>
        <dbReference type="ARBA" id="ARBA00022857"/>
    </source>
</evidence>
<sequence length="300" mass="33623">MVTEFFTLNTGERIPAVGLGCWMGSPGAFDLRKGMEIALKAGYRHFDTAALYGNEDVVGDSIRASNVPRSEVFVTTKLANGRNDVQAAFDESLKKLNIDYIDLYLMHWPQATDSFVNCWKQMENLLETRKGKVKSIGISNFSVKTLNELLPHCKVIPAVNQIESHPYLPEWDVVDLCKKHNIVVTAYTPLGQANSPILKDADIMRIAEETHTTPGQVTLSWNVQRGVGVLPKSTNETRAAQNIDLITLSEDQMDRINKISENPARFGRLNKIVYDPASDQVLGWSMEKMGWEKTPYHRAA</sequence>
<dbReference type="InterPro" id="IPR020471">
    <property type="entry name" value="AKR"/>
</dbReference>
<dbReference type="PRINTS" id="PR00069">
    <property type="entry name" value="ALDKETRDTASE"/>
</dbReference>
<feature type="domain" description="NADP-dependent oxidoreductase" evidence="7">
    <location>
        <begin position="34"/>
        <end position="260"/>
    </location>
</feature>
<organism evidence="8 9">
    <name type="scientific">Malassezia psittaci</name>
    <dbReference type="NCBI Taxonomy" id="1821823"/>
    <lineage>
        <taxon>Eukaryota</taxon>
        <taxon>Fungi</taxon>
        <taxon>Dikarya</taxon>
        <taxon>Basidiomycota</taxon>
        <taxon>Ustilaginomycotina</taxon>
        <taxon>Malasseziomycetes</taxon>
        <taxon>Malasseziales</taxon>
        <taxon>Malasseziaceae</taxon>
        <taxon>Malassezia</taxon>
    </lineage>
</organism>
<dbReference type="EMBL" id="CP118379">
    <property type="protein sequence ID" value="WFD44596.1"/>
    <property type="molecule type" value="Genomic_DNA"/>
</dbReference>
<comment type="similarity">
    <text evidence="1">Belongs to the aldo/keto reductase family.</text>
</comment>
<evidence type="ECO:0000313" key="8">
    <source>
        <dbReference type="EMBL" id="WFD44596.1"/>
    </source>
</evidence>
<evidence type="ECO:0000256" key="1">
    <source>
        <dbReference type="ARBA" id="ARBA00007905"/>
    </source>
</evidence>
<evidence type="ECO:0000256" key="4">
    <source>
        <dbReference type="PIRSR" id="PIRSR000097-1"/>
    </source>
</evidence>
<evidence type="ECO:0000256" key="6">
    <source>
        <dbReference type="PIRSR" id="PIRSR000097-3"/>
    </source>
</evidence>
<proteinExistence type="inferred from homology"/>
<dbReference type="CDD" id="cd19071">
    <property type="entry name" value="AKR_AKR1-5-like"/>
    <property type="match status" value="1"/>
</dbReference>
<dbReference type="GO" id="GO:0016616">
    <property type="term" value="F:oxidoreductase activity, acting on the CH-OH group of donors, NAD or NADP as acceptor"/>
    <property type="evidence" value="ECO:0007669"/>
    <property type="project" value="UniProtKB-ARBA"/>
</dbReference>
<dbReference type="InterPro" id="IPR023210">
    <property type="entry name" value="NADP_OxRdtase_dom"/>
</dbReference>
<dbReference type="Gene3D" id="3.20.20.100">
    <property type="entry name" value="NADP-dependent oxidoreductase domain"/>
    <property type="match status" value="1"/>
</dbReference>
<name>A0AAF0JLY0_9BASI</name>
<reference evidence="8" key="1">
    <citation type="submission" date="2023-02" db="EMBL/GenBank/DDBJ databases">
        <title>Mating type loci evolution in Malassezia.</title>
        <authorList>
            <person name="Coelho M.A."/>
        </authorList>
    </citation>
    <scope>NUCLEOTIDE SEQUENCE</scope>
    <source>
        <strain evidence="8">CBS 14136</strain>
    </source>
</reference>
<dbReference type="AlphaFoldDB" id="A0AAF0JLY0"/>
<dbReference type="SUPFAM" id="SSF51430">
    <property type="entry name" value="NAD(P)-linked oxidoreductase"/>
    <property type="match status" value="1"/>
</dbReference>
<keyword evidence="9" id="KW-1185">Reference proteome</keyword>
<feature type="site" description="Lowers pKa of active site Tyr" evidence="6">
    <location>
        <position position="77"/>
    </location>
</feature>
<dbReference type="PANTHER" id="PTHR43827">
    <property type="entry name" value="2,5-DIKETO-D-GLUCONIC ACID REDUCTASE"/>
    <property type="match status" value="1"/>
</dbReference>
<keyword evidence="2" id="KW-0521">NADP</keyword>
<dbReference type="FunFam" id="3.20.20.100:FF:000002">
    <property type="entry name" value="2,5-diketo-D-gluconic acid reductase A"/>
    <property type="match status" value="1"/>
</dbReference>
<evidence type="ECO:0000259" key="7">
    <source>
        <dbReference type="Pfam" id="PF00248"/>
    </source>
</evidence>
<dbReference type="InterPro" id="IPR036812">
    <property type="entry name" value="NAD(P)_OxRdtase_dom_sf"/>
</dbReference>
<feature type="binding site" evidence="5">
    <location>
        <position position="107"/>
    </location>
    <ligand>
        <name>substrate</name>
    </ligand>
</feature>
<feature type="active site" description="Proton donor" evidence="4">
    <location>
        <position position="52"/>
    </location>
</feature>
<dbReference type="PANTHER" id="PTHR43827:SF3">
    <property type="entry name" value="NADP-DEPENDENT OXIDOREDUCTASE DOMAIN-CONTAINING PROTEIN"/>
    <property type="match status" value="1"/>
</dbReference>
<evidence type="ECO:0000256" key="3">
    <source>
        <dbReference type="ARBA" id="ARBA00023002"/>
    </source>
</evidence>
<evidence type="ECO:0000256" key="5">
    <source>
        <dbReference type="PIRSR" id="PIRSR000097-2"/>
    </source>
</evidence>
<dbReference type="PROSITE" id="PS00798">
    <property type="entry name" value="ALDOKETO_REDUCTASE_1"/>
    <property type="match status" value="1"/>
</dbReference>
<keyword evidence="3" id="KW-0560">Oxidoreductase</keyword>